<dbReference type="OrthoDB" id="1955013at2"/>
<dbReference type="eggNOG" id="ENOG5033CFD">
    <property type="taxonomic scope" value="Bacteria"/>
</dbReference>
<sequence>MKHYSYDEWMQYVKDEINDTDREQLENHLYTCDKCLENYLEAVSANETSLPALSNESSFTDQVMAMLVPSVVPDTINNTVDGKKPFYQQVVFHYFLAAVATILLMFSGAFQSLATYASSLESPQHVQEKKSSVTEGVINKTFAWMDSLEKKEADKK</sequence>
<reference evidence="2 3" key="1">
    <citation type="journal article" date="2012" name="Front. Microbiol.">
        <title>Redundancy and modularity in membrane-associated dissimilatory nitrate reduction in Bacillus.</title>
        <authorList>
            <person name="Heylen K."/>
            <person name="Keltjens J."/>
        </authorList>
    </citation>
    <scope>NUCLEOTIDE SEQUENCE [LARGE SCALE GENOMIC DNA]</scope>
    <source>
        <strain evidence="3">LMG 21833T</strain>
    </source>
</reference>
<gene>
    <name evidence="2" type="ORF">BABA_00815</name>
</gene>
<dbReference type="AlphaFoldDB" id="K6EDL6"/>
<dbReference type="PATRIC" id="fig|1117379.3.peg.170"/>
<keyword evidence="1" id="KW-0472">Membrane</keyword>
<dbReference type="EMBL" id="AJLS01000005">
    <property type="protein sequence ID" value="EKN71531.1"/>
    <property type="molecule type" value="Genomic_DNA"/>
</dbReference>
<keyword evidence="1" id="KW-0812">Transmembrane</keyword>
<comment type="caution">
    <text evidence="2">The sequence shown here is derived from an EMBL/GenBank/DDBJ whole genome shotgun (WGS) entry which is preliminary data.</text>
</comment>
<dbReference type="Proteomes" id="UP000006316">
    <property type="component" value="Unassembled WGS sequence"/>
</dbReference>
<evidence type="ECO:0000256" key="1">
    <source>
        <dbReference type="SAM" id="Phobius"/>
    </source>
</evidence>
<organism evidence="2 3">
    <name type="scientific">Neobacillus bataviensis LMG 21833</name>
    <dbReference type="NCBI Taxonomy" id="1117379"/>
    <lineage>
        <taxon>Bacteria</taxon>
        <taxon>Bacillati</taxon>
        <taxon>Bacillota</taxon>
        <taxon>Bacilli</taxon>
        <taxon>Bacillales</taxon>
        <taxon>Bacillaceae</taxon>
        <taxon>Neobacillus</taxon>
    </lineage>
</organism>
<feature type="transmembrane region" description="Helical" evidence="1">
    <location>
        <begin position="91"/>
        <end position="110"/>
    </location>
</feature>
<evidence type="ECO:0008006" key="4">
    <source>
        <dbReference type="Google" id="ProtNLM"/>
    </source>
</evidence>
<dbReference type="STRING" id="1117379.BABA_00815"/>
<evidence type="ECO:0000313" key="3">
    <source>
        <dbReference type="Proteomes" id="UP000006316"/>
    </source>
</evidence>
<accession>K6EDL6</accession>
<name>K6EDL6_9BACI</name>
<keyword evidence="3" id="KW-1185">Reference proteome</keyword>
<evidence type="ECO:0000313" key="2">
    <source>
        <dbReference type="EMBL" id="EKN71531.1"/>
    </source>
</evidence>
<proteinExistence type="predicted"/>
<protein>
    <recommendedName>
        <fullName evidence="4">Zinc-finger domain-containing protein</fullName>
    </recommendedName>
</protein>
<keyword evidence="1" id="KW-1133">Transmembrane helix</keyword>
<dbReference type="RefSeq" id="WP_007083206.1">
    <property type="nucleotide sequence ID" value="NZ_AJLS01000005.1"/>
</dbReference>